<proteinExistence type="predicted"/>
<gene>
    <name evidence="2" type="ORF">EZS28_020920</name>
</gene>
<evidence type="ECO:0000313" key="2">
    <source>
        <dbReference type="EMBL" id="KAA6383551.1"/>
    </source>
</evidence>
<name>A0A5J4VLT3_9EUKA</name>
<evidence type="ECO:0000256" key="1">
    <source>
        <dbReference type="SAM" id="MobiDB-lite"/>
    </source>
</evidence>
<comment type="caution">
    <text evidence="2">The sequence shown here is derived from an EMBL/GenBank/DDBJ whole genome shotgun (WGS) entry which is preliminary data.</text>
</comment>
<feature type="region of interest" description="Disordered" evidence="1">
    <location>
        <begin position="1"/>
        <end position="42"/>
    </location>
</feature>
<sequence>MNELERIVADQTGVNRDKDQSECTIKSKHFTSENDGPGEKDSKTHLQAIVNEEANPQFNFTETSANTLLFNVNRSDRLGGIHCGTKLQALINENKYLNHRTVDIVSNIQENYQANDNRMKENKDQHRPNNEDQHEQVDKHQEIGNAEFKGTGSLQITHPKQKLRNANTSQSRSQPSLITTPPKLGQIKGQIVAHKQKIQPANHHYI</sequence>
<dbReference type="Proteomes" id="UP000324800">
    <property type="component" value="Unassembled WGS sequence"/>
</dbReference>
<dbReference type="EMBL" id="SNRW01006189">
    <property type="protein sequence ID" value="KAA6383551.1"/>
    <property type="molecule type" value="Genomic_DNA"/>
</dbReference>
<evidence type="ECO:0000313" key="3">
    <source>
        <dbReference type="Proteomes" id="UP000324800"/>
    </source>
</evidence>
<protein>
    <submittedName>
        <fullName evidence="2">Uncharacterized protein</fullName>
    </submittedName>
</protein>
<accession>A0A5J4VLT3</accession>
<feature type="region of interest" description="Disordered" evidence="1">
    <location>
        <begin position="149"/>
        <end position="182"/>
    </location>
</feature>
<reference evidence="2 3" key="1">
    <citation type="submission" date="2019-03" db="EMBL/GenBank/DDBJ databases">
        <title>Single cell metagenomics reveals metabolic interactions within the superorganism composed of flagellate Streblomastix strix and complex community of Bacteroidetes bacteria on its surface.</title>
        <authorList>
            <person name="Treitli S.C."/>
            <person name="Kolisko M."/>
            <person name="Husnik F."/>
            <person name="Keeling P."/>
            <person name="Hampl V."/>
        </authorList>
    </citation>
    <scope>NUCLEOTIDE SEQUENCE [LARGE SCALE GENOMIC DNA]</scope>
    <source>
        <strain evidence="2">ST1C</strain>
    </source>
</reference>
<dbReference type="AlphaFoldDB" id="A0A5J4VLT3"/>
<organism evidence="2 3">
    <name type="scientific">Streblomastix strix</name>
    <dbReference type="NCBI Taxonomy" id="222440"/>
    <lineage>
        <taxon>Eukaryota</taxon>
        <taxon>Metamonada</taxon>
        <taxon>Preaxostyla</taxon>
        <taxon>Oxymonadida</taxon>
        <taxon>Streblomastigidae</taxon>
        <taxon>Streblomastix</taxon>
    </lineage>
</organism>
<feature type="compositionally biased region" description="Polar residues" evidence="1">
    <location>
        <begin position="152"/>
        <end position="179"/>
    </location>
</feature>